<keyword evidence="3" id="KW-1185">Reference proteome</keyword>
<proteinExistence type="predicted"/>
<sequence length="312" mass="35330">MRALITGISGFVGQYLEKRLLKESNMVFGTSRSQRKENNYLCLNLLCEQEIVHLLKNIRPSHIFHLAGMSNVKQSWTARKHVIEANTSATINLLEAVKKADPNIRVITIGSSEEYGYLGSNQTPISEDSMLQPINPYGVSKAAVSMLVKQYYKADHLNVIHLRPFNHIGPGQSLGFVTSDFAYQLALINSKKTENNQMKIGNLEAIRDFTDVRDIVEAYYQIAMYGKSGEIYNVCRGIGVNIQTILDILLSFSDIQVETVTDETKMRPSEVSILIGSNQKLLNHISWQPKIPLEKSLYDIYQFWLSKINQKL</sequence>
<protein>
    <submittedName>
        <fullName evidence="2">GDP-4-dehydro-6-deoxy-D-mannose reductase</fullName>
    </submittedName>
</protein>
<feature type="domain" description="NAD(P)-binding" evidence="1">
    <location>
        <begin position="4"/>
        <end position="296"/>
    </location>
</feature>
<dbReference type="Gene3D" id="3.90.25.10">
    <property type="entry name" value="UDP-galactose 4-epimerase, domain 1"/>
    <property type="match status" value="1"/>
</dbReference>
<dbReference type="OrthoDB" id="9779041at2"/>
<dbReference type="EMBL" id="OAOP01000010">
    <property type="protein sequence ID" value="SNX74870.1"/>
    <property type="molecule type" value="Genomic_DNA"/>
</dbReference>
<evidence type="ECO:0000313" key="2">
    <source>
        <dbReference type="EMBL" id="SNX74870.1"/>
    </source>
</evidence>
<dbReference type="PANTHER" id="PTHR43000">
    <property type="entry name" value="DTDP-D-GLUCOSE 4,6-DEHYDRATASE-RELATED"/>
    <property type="match status" value="1"/>
</dbReference>
<dbReference type="Gene3D" id="3.40.50.720">
    <property type="entry name" value="NAD(P)-binding Rossmann-like Domain"/>
    <property type="match status" value="1"/>
</dbReference>
<dbReference type="InterPro" id="IPR016040">
    <property type="entry name" value="NAD(P)-bd_dom"/>
</dbReference>
<dbReference type="SUPFAM" id="SSF51735">
    <property type="entry name" value="NAD(P)-binding Rossmann-fold domains"/>
    <property type="match status" value="1"/>
</dbReference>
<organism evidence="2 3">
    <name type="scientific">Bacillus oleivorans</name>
    <dbReference type="NCBI Taxonomy" id="1448271"/>
    <lineage>
        <taxon>Bacteria</taxon>
        <taxon>Bacillati</taxon>
        <taxon>Bacillota</taxon>
        <taxon>Bacilli</taxon>
        <taxon>Bacillales</taxon>
        <taxon>Bacillaceae</taxon>
        <taxon>Bacillus</taxon>
    </lineage>
</organism>
<dbReference type="AlphaFoldDB" id="A0A285D507"/>
<evidence type="ECO:0000259" key="1">
    <source>
        <dbReference type="Pfam" id="PF16363"/>
    </source>
</evidence>
<dbReference type="Proteomes" id="UP000219546">
    <property type="component" value="Unassembled WGS sequence"/>
</dbReference>
<evidence type="ECO:0000313" key="3">
    <source>
        <dbReference type="Proteomes" id="UP000219546"/>
    </source>
</evidence>
<accession>A0A285D507</accession>
<reference evidence="2 3" key="1">
    <citation type="submission" date="2017-08" db="EMBL/GenBank/DDBJ databases">
        <authorList>
            <person name="de Groot N.N."/>
        </authorList>
    </citation>
    <scope>NUCLEOTIDE SEQUENCE [LARGE SCALE GENOMIC DNA]</scope>
    <source>
        <strain evidence="2 3">JC228</strain>
    </source>
</reference>
<dbReference type="Pfam" id="PF16363">
    <property type="entry name" value="GDP_Man_Dehyd"/>
    <property type="match status" value="1"/>
</dbReference>
<gene>
    <name evidence="2" type="ORF">SAMN05877753_110130</name>
</gene>
<dbReference type="InterPro" id="IPR036291">
    <property type="entry name" value="NAD(P)-bd_dom_sf"/>
</dbReference>
<dbReference type="RefSeq" id="WP_097160169.1">
    <property type="nucleotide sequence ID" value="NZ_JBEPMQ010000011.1"/>
</dbReference>
<name>A0A285D507_9BACI</name>